<evidence type="ECO:0000313" key="7">
    <source>
        <dbReference type="EMBL" id="THH00415.1"/>
    </source>
</evidence>
<dbReference type="SUPFAM" id="SSF48403">
    <property type="entry name" value="Ankyrin repeat"/>
    <property type="match status" value="1"/>
</dbReference>
<comment type="caution">
    <text evidence="7">The sequence shown here is derived from an EMBL/GenBank/DDBJ whole genome shotgun (WGS) entry which is preliminary data.</text>
</comment>
<dbReference type="Pfam" id="PF12796">
    <property type="entry name" value="Ank_2"/>
    <property type="match status" value="1"/>
</dbReference>
<keyword evidence="8" id="KW-1185">Reference proteome</keyword>
<dbReference type="PROSITE" id="PS51299">
    <property type="entry name" value="HTH_APSES"/>
    <property type="match status" value="1"/>
</dbReference>
<dbReference type="GO" id="GO:0001228">
    <property type="term" value="F:DNA-binding transcription activator activity, RNA polymerase II-specific"/>
    <property type="evidence" value="ECO:0007669"/>
    <property type="project" value="UniProtKB-ARBA"/>
</dbReference>
<dbReference type="Proteomes" id="UP000309038">
    <property type="component" value="Unassembled WGS sequence"/>
</dbReference>
<feature type="compositionally biased region" description="Polar residues" evidence="5">
    <location>
        <begin position="195"/>
        <end position="209"/>
    </location>
</feature>
<reference evidence="7 8" key="1">
    <citation type="submission" date="2019-02" db="EMBL/GenBank/DDBJ databases">
        <title>Genome sequencing of the rare red list fungi Phlebia centrifuga.</title>
        <authorList>
            <person name="Buettner E."/>
            <person name="Kellner H."/>
        </authorList>
    </citation>
    <scope>NUCLEOTIDE SEQUENCE [LARGE SCALE GENOMIC DNA]</scope>
    <source>
        <strain evidence="7 8">DSM 108282</strain>
    </source>
</reference>
<feature type="region of interest" description="Disordered" evidence="5">
    <location>
        <begin position="127"/>
        <end position="219"/>
    </location>
</feature>
<feature type="compositionally biased region" description="Basic residues" evidence="5">
    <location>
        <begin position="828"/>
        <end position="844"/>
    </location>
</feature>
<evidence type="ECO:0000256" key="1">
    <source>
        <dbReference type="ARBA" id="ARBA00022737"/>
    </source>
</evidence>
<dbReference type="PROSITE" id="PS50297">
    <property type="entry name" value="ANK_REP_REGION"/>
    <property type="match status" value="2"/>
</dbReference>
<dbReference type="EMBL" id="SGPJ01000051">
    <property type="protein sequence ID" value="THH00415.1"/>
    <property type="molecule type" value="Genomic_DNA"/>
</dbReference>
<sequence>MTGESQIFKATYSGIPVYEMMCKGVAVMRRRSDSWLNATQILKVAGFDKPQRTRILEREVQKGEHEKVQGGYGKYQGTWIPLERGLVLCQQYNCEVLLRPIVDFKPDDKSPPLAPKHLVAAPSITKANARRAEAPVATSTISTRSSRKVVPEVGGESEHETMSARGSEDGTMTPSPSEASSSSRTPSPIRSSPAHSFSNSTGRSPSPVTNRKRKLRPDDLDFETATTILNSRKDPSSYGDKILEFFISDSSHIPTVLVHPPRDFDANMSIDDDGHTALHWASAMGRIRVVKLLLTAGADIFKVNNAGQTALMRSVMFANNYDVRKFPELFELLHRSILNIDNHNRTVFHHIVDVAMTKNKTHAARYYMETVLTRLSDYPSELTDIINFQDSDGETALTLAARCRSKRLVRLLLDHNADPKIANHDGKSTQDYILEDERFRSSPTIPSRTLSMSFRNAQAAAPSLSQALSHPFLPTHIDRPPLHYSSTGQKASTQCVNDVTVLLDSLAAAYDRELQDKERDMTQASAMLQNIQTEILESQRAVALLRSQSQSLPRAKEKLAGLESELRMKMGRRYRLGWEKWVKDEEDREKAIRDATGGELTPFSSQGGVYRASNGENITDLLGLYADIPADPDALKEACEKLRAEVGEHTKKRSELFDTLVKSQAEAGTGGRMADYRRLIGAGCGGVPPATAYDTTVEAVAEVTYKPPSLPLDPKAYIPRIASQHEYIKSLATRSAFDPAAPVEVYLQNELSSPFARAKKQARWQAYEHYKQGLLDQYIKAEVQNLDGRTVRDAKAEAVWKWRNRMIEERKAEIKKRWKDRGQETKMTRKRERQAKQKDRIHRKLRELVLTDAPNQIVPGSG</sequence>
<name>A0A4S4KPA2_9APHY</name>
<dbReference type="SMART" id="SM01252">
    <property type="entry name" value="KilA-N"/>
    <property type="match status" value="1"/>
</dbReference>
<dbReference type="InterPro" id="IPR003163">
    <property type="entry name" value="Tscrpt_reg_HTH_APSES-type"/>
</dbReference>
<dbReference type="SUPFAM" id="SSF54616">
    <property type="entry name" value="DNA-binding domain of Mlu1-box binding protein MBP1"/>
    <property type="match status" value="1"/>
</dbReference>
<feature type="region of interest" description="Disordered" evidence="5">
    <location>
        <begin position="818"/>
        <end position="844"/>
    </location>
</feature>
<gene>
    <name evidence="7" type="ORF">EW026_g2119</name>
</gene>
<dbReference type="InterPro" id="IPR036887">
    <property type="entry name" value="HTH_APSES_sf"/>
</dbReference>
<dbReference type="GO" id="GO:0030907">
    <property type="term" value="C:MBF transcription complex"/>
    <property type="evidence" value="ECO:0007669"/>
    <property type="project" value="TreeGrafter"/>
</dbReference>
<feature type="compositionally biased region" description="Basic and acidic residues" evidence="5">
    <location>
        <begin position="156"/>
        <end position="168"/>
    </location>
</feature>
<dbReference type="InterPro" id="IPR036770">
    <property type="entry name" value="Ankyrin_rpt-contain_sf"/>
</dbReference>
<keyword evidence="4" id="KW-0175">Coiled coil</keyword>
<dbReference type="Pfam" id="PF00023">
    <property type="entry name" value="Ank"/>
    <property type="match status" value="1"/>
</dbReference>
<evidence type="ECO:0000259" key="6">
    <source>
        <dbReference type="PROSITE" id="PS51299"/>
    </source>
</evidence>
<feature type="domain" description="HTH APSES-type" evidence="6">
    <location>
        <begin position="7"/>
        <end position="113"/>
    </location>
</feature>
<feature type="repeat" description="ANK" evidence="3">
    <location>
        <begin position="392"/>
        <end position="424"/>
    </location>
</feature>
<dbReference type="PANTHER" id="PTHR43828:SF15">
    <property type="entry name" value="TRANSCRIPTION FACTOR MBP1"/>
    <property type="match status" value="1"/>
</dbReference>
<evidence type="ECO:0000256" key="5">
    <source>
        <dbReference type="SAM" id="MobiDB-lite"/>
    </source>
</evidence>
<evidence type="ECO:0000256" key="4">
    <source>
        <dbReference type="SAM" id="Coils"/>
    </source>
</evidence>
<feature type="coiled-coil region" evidence="4">
    <location>
        <begin position="507"/>
        <end position="565"/>
    </location>
</feature>
<dbReference type="PROSITE" id="PS50088">
    <property type="entry name" value="ANK_REPEAT"/>
    <property type="match status" value="2"/>
</dbReference>
<protein>
    <recommendedName>
        <fullName evidence="6">HTH APSES-type domain-containing protein</fullName>
    </recommendedName>
</protein>
<dbReference type="Pfam" id="PF04383">
    <property type="entry name" value="KilA-N"/>
    <property type="match status" value="1"/>
</dbReference>
<dbReference type="InterPro" id="IPR002110">
    <property type="entry name" value="Ankyrin_rpt"/>
</dbReference>
<dbReference type="GO" id="GO:0033309">
    <property type="term" value="C:SBF transcription complex"/>
    <property type="evidence" value="ECO:0007669"/>
    <property type="project" value="TreeGrafter"/>
</dbReference>
<feature type="repeat" description="ANK" evidence="3">
    <location>
        <begin position="273"/>
        <end position="305"/>
    </location>
</feature>
<evidence type="ECO:0000256" key="2">
    <source>
        <dbReference type="ARBA" id="ARBA00023043"/>
    </source>
</evidence>
<proteinExistence type="predicted"/>
<dbReference type="InterPro" id="IPR018004">
    <property type="entry name" value="KilA/APSES_HTH"/>
</dbReference>
<dbReference type="AlphaFoldDB" id="A0A4S4KPA2"/>
<dbReference type="Gene3D" id="3.10.260.10">
    <property type="entry name" value="Transcription regulator HTH, APSES-type DNA-binding domain"/>
    <property type="match status" value="1"/>
</dbReference>
<dbReference type="GO" id="GO:0003677">
    <property type="term" value="F:DNA binding"/>
    <property type="evidence" value="ECO:0007669"/>
    <property type="project" value="InterPro"/>
</dbReference>
<keyword evidence="2 3" id="KW-0040">ANK repeat</keyword>
<accession>A0A4S4KPA2</accession>
<dbReference type="PANTHER" id="PTHR43828">
    <property type="entry name" value="ASPARAGINASE"/>
    <property type="match status" value="1"/>
</dbReference>
<evidence type="ECO:0000313" key="8">
    <source>
        <dbReference type="Proteomes" id="UP000309038"/>
    </source>
</evidence>
<feature type="compositionally biased region" description="Low complexity" evidence="5">
    <location>
        <begin position="173"/>
        <end position="194"/>
    </location>
</feature>
<dbReference type="FunFam" id="3.10.260.10:FF:000001">
    <property type="entry name" value="APSES transcription factor (MbpA)"/>
    <property type="match status" value="1"/>
</dbReference>
<keyword evidence="1" id="KW-0677">Repeat</keyword>
<organism evidence="7 8">
    <name type="scientific">Hermanssonia centrifuga</name>
    <dbReference type="NCBI Taxonomy" id="98765"/>
    <lineage>
        <taxon>Eukaryota</taxon>
        <taxon>Fungi</taxon>
        <taxon>Dikarya</taxon>
        <taxon>Basidiomycota</taxon>
        <taxon>Agaricomycotina</taxon>
        <taxon>Agaricomycetes</taxon>
        <taxon>Polyporales</taxon>
        <taxon>Meruliaceae</taxon>
        <taxon>Hermanssonia</taxon>
    </lineage>
</organism>
<dbReference type="InterPro" id="IPR051642">
    <property type="entry name" value="SWI6-like"/>
</dbReference>
<dbReference type="SMART" id="SM00248">
    <property type="entry name" value="ANK"/>
    <property type="match status" value="3"/>
</dbReference>
<evidence type="ECO:0000256" key="3">
    <source>
        <dbReference type="PROSITE-ProRule" id="PRU00023"/>
    </source>
</evidence>
<dbReference type="Gene3D" id="1.25.40.20">
    <property type="entry name" value="Ankyrin repeat-containing domain"/>
    <property type="match status" value="1"/>
</dbReference>